<dbReference type="AlphaFoldDB" id="A0A9Q3WIY2"/>
<dbReference type="Proteomes" id="UP000813672">
    <property type="component" value="Unassembled WGS sequence"/>
</dbReference>
<evidence type="ECO:0000313" key="2">
    <source>
        <dbReference type="EMBL" id="MCE8536674.1"/>
    </source>
</evidence>
<evidence type="ECO:0000313" key="3">
    <source>
        <dbReference type="Proteomes" id="UP000813672"/>
    </source>
</evidence>
<proteinExistence type="predicted"/>
<keyword evidence="2" id="KW-0808">Transferase</keyword>
<dbReference type="SUPFAM" id="SSF53335">
    <property type="entry name" value="S-adenosyl-L-methionine-dependent methyltransferases"/>
    <property type="match status" value="1"/>
</dbReference>
<accession>A0A9Q3WIY2</accession>
<dbReference type="PANTHER" id="PTHR43591">
    <property type="entry name" value="METHYLTRANSFERASE"/>
    <property type="match status" value="1"/>
</dbReference>
<feature type="domain" description="Methyltransferase" evidence="1">
    <location>
        <begin position="41"/>
        <end position="134"/>
    </location>
</feature>
<dbReference type="Pfam" id="PF13649">
    <property type="entry name" value="Methyltransf_25"/>
    <property type="match status" value="1"/>
</dbReference>
<organism evidence="2 3">
    <name type="scientific">Ruegeria pomeroyi</name>
    <dbReference type="NCBI Taxonomy" id="89184"/>
    <lineage>
        <taxon>Bacteria</taxon>
        <taxon>Pseudomonadati</taxon>
        <taxon>Pseudomonadota</taxon>
        <taxon>Alphaproteobacteria</taxon>
        <taxon>Rhodobacterales</taxon>
        <taxon>Roseobacteraceae</taxon>
        <taxon>Ruegeria</taxon>
    </lineage>
</organism>
<name>A0A9Q3WIY2_9RHOB</name>
<reference evidence="2" key="1">
    <citation type="journal article" date="2021" name="Environ. Microbiol.">
        <title>Cryptic niche differentiation of novel sediment ecotypes of Rugeria pomeroyi correlates with nitrate respiration.</title>
        <authorList>
            <person name="Lin X."/>
            <person name="McNichol J."/>
            <person name="Chu X."/>
            <person name="Qian Y."/>
            <person name="Luo H."/>
        </authorList>
    </citation>
    <scope>NUCLEOTIDE SEQUENCE</scope>
    <source>
        <strain evidence="2">SZCCDBB064</strain>
    </source>
</reference>
<dbReference type="RefSeq" id="WP_234218540.1">
    <property type="nucleotide sequence ID" value="NZ_JAGQAF010000002.1"/>
</dbReference>
<dbReference type="PANTHER" id="PTHR43591:SF24">
    <property type="entry name" value="2-METHOXY-6-POLYPRENYL-1,4-BENZOQUINOL METHYLASE, MITOCHONDRIAL"/>
    <property type="match status" value="1"/>
</dbReference>
<dbReference type="GO" id="GO:0008168">
    <property type="term" value="F:methyltransferase activity"/>
    <property type="evidence" value="ECO:0007669"/>
    <property type="project" value="UniProtKB-KW"/>
</dbReference>
<dbReference type="InterPro" id="IPR041698">
    <property type="entry name" value="Methyltransf_25"/>
</dbReference>
<keyword evidence="2" id="KW-0489">Methyltransferase</keyword>
<dbReference type="GO" id="GO:0032259">
    <property type="term" value="P:methylation"/>
    <property type="evidence" value="ECO:0007669"/>
    <property type="project" value="UniProtKB-KW"/>
</dbReference>
<sequence>MTFQLAGDGPKIYEKVMVPLWFGRWAEALIDQLSLRSSERVLDVACGTGVTTRLTKTKVGPGGKVDGLDINAPMLAQAKELAGDLDIAWIESDVCDIGLPSESYDVILSQHGYHYFPDKPQALREFLRLLVPGGRLGFSIWDGHSPYTSAICAAVEQHISPEIARKQRSQRETPSADELKDQVSAQGFSDVVVYRQELMIDVPLAREFVPLHLRSMPIARAFTELSEDAQQALINDVGDSLADYAQGNRLVYPDAVHVAIGFK</sequence>
<evidence type="ECO:0000259" key="1">
    <source>
        <dbReference type="Pfam" id="PF13649"/>
    </source>
</evidence>
<dbReference type="Gene3D" id="3.40.50.150">
    <property type="entry name" value="Vaccinia Virus protein VP39"/>
    <property type="match status" value="1"/>
</dbReference>
<dbReference type="EMBL" id="JAGQAF010000002">
    <property type="protein sequence ID" value="MCE8536674.1"/>
    <property type="molecule type" value="Genomic_DNA"/>
</dbReference>
<gene>
    <name evidence="2" type="ORF">KBY27_04325</name>
</gene>
<comment type="caution">
    <text evidence="2">The sequence shown here is derived from an EMBL/GenBank/DDBJ whole genome shotgun (WGS) entry which is preliminary data.</text>
</comment>
<dbReference type="CDD" id="cd02440">
    <property type="entry name" value="AdoMet_MTases"/>
    <property type="match status" value="1"/>
</dbReference>
<protein>
    <submittedName>
        <fullName evidence="2">Methyltransferase domain-containing protein</fullName>
    </submittedName>
</protein>
<dbReference type="InterPro" id="IPR029063">
    <property type="entry name" value="SAM-dependent_MTases_sf"/>
</dbReference>